<dbReference type="RefSeq" id="WP_088812417.1">
    <property type="nucleotide sequence ID" value="NZ_FYEX01000001.1"/>
</dbReference>
<evidence type="ECO:0000256" key="1">
    <source>
        <dbReference type="ARBA" id="ARBA00022679"/>
    </source>
</evidence>
<dbReference type="CDD" id="cd06420">
    <property type="entry name" value="GT2_Chondriotin_Pol_N"/>
    <property type="match status" value="1"/>
</dbReference>
<dbReference type="InterPro" id="IPR001173">
    <property type="entry name" value="Glyco_trans_2-like"/>
</dbReference>
<accession>A0A212T6J7</accession>
<dbReference type="EMBL" id="FYEX01000001">
    <property type="protein sequence ID" value="SNC61662.1"/>
    <property type="molecule type" value="Genomic_DNA"/>
</dbReference>
<dbReference type="Proteomes" id="UP000197215">
    <property type="component" value="Unassembled WGS sequence"/>
</dbReference>
<dbReference type="Pfam" id="PF02709">
    <property type="entry name" value="Glyco_transf_7C"/>
    <property type="match status" value="1"/>
</dbReference>
<evidence type="ECO:0000313" key="5">
    <source>
        <dbReference type="Proteomes" id="UP000197215"/>
    </source>
</evidence>
<keyword evidence="1 4" id="KW-0808">Transferase</keyword>
<dbReference type="InterPro" id="IPR027791">
    <property type="entry name" value="Galactosyl_T_C"/>
</dbReference>
<keyword evidence="4" id="KW-0328">Glycosyltransferase</keyword>
<dbReference type="Pfam" id="PF00535">
    <property type="entry name" value="Glycos_transf_2"/>
    <property type="match status" value="1"/>
</dbReference>
<dbReference type="PANTHER" id="PTHR43685:SF3">
    <property type="entry name" value="SLR2126 PROTEIN"/>
    <property type="match status" value="1"/>
</dbReference>
<dbReference type="InterPro" id="IPR029044">
    <property type="entry name" value="Nucleotide-diphossugar_trans"/>
</dbReference>
<sequence>MKISVIIATYNRPDALDIVLQSLEKQTDKGFEIIIADDGSGSETRELVTHHINKRKNTIQHVWHEDLGFRLAQIRNLATQSARGDYLIFLDGDCAVQPDFIEQHKKLSEPGYMVTGSRVLLEKTITDQICSSREWNYDDFKAKALVNLFKKQLNKILPLYIKIPNNLFRKYKKFEWRRIKGCNLACWKNDALKINGFDETLIGWGHEDADFVFRLNEAGIKRKSGAWSTEVFHLWHKMANKENAEKNAAIVRAKILAKAK</sequence>
<evidence type="ECO:0000259" key="3">
    <source>
        <dbReference type="Pfam" id="PF02709"/>
    </source>
</evidence>
<dbReference type="SUPFAM" id="SSF53448">
    <property type="entry name" value="Nucleotide-diphospho-sugar transferases"/>
    <property type="match status" value="1"/>
</dbReference>
<dbReference type="InterPro" id="IPR050834">
    <property type="entry name" value="Glycosyltransf_2"/>
</dbReference>
<feature type="domain" description="Glycosyltransferase 2-like" evidence="2">
    <location>
        <begin position="4"/>
        <end position="120"/>
    </location>
</feature>
<dbReference type="AlphaFoldDB" id="A0A212T6J7"/>
<organism evidence="4 5">
    <name type="scientific">Polynucleobacter victoriensis</name>
    <dbReference type="NCBI Taxonomy" id="2049319"/>
    <lineage>
        <taxon>Bacteria</taxon>
        <taxon>Pseudomonadati</taxon>
        <taxon>Pseudomonadota</taxon>
        <taxon>Betaproteobacteria</taxon>
        <taxon>Burkholderiales</taxon>
        <taxon>Burkholderiaceae</taxon>
        <taxon>Polynucleobacter</taxon>
    </lineage>
</organism>
<dbReference type="GO" id="GO:0016757">
    <property type="term" value="F:glycosyltransferase activity"/>
    <property type="evidence" value="ECO:0007669"/>
    <property type="project" value="UniProtKB-KW"/>
</dbReference>
<reference evidence="4 5" key="1">
    <citation type="submission" date="2017-06" db="EMBL/GenBank/DDBJ databases">
        <authorList>
            <person name="Kim H.J."/>
            <person name="Triplett B.A."/>
        </authorList>
    </citation>
    <scope>NUCLEOTIDE SEQUENCE [LARGE SCALE GENOMIC DNA]</scope>
    <source>
        <strain evidence="4 5">MWH-VicM1</strain>
    </source>
</reference>
<feature type="domain" description="Galactosyltransferase C-terminal" evidence="3">
    <location>
        <begin position="172"/>
        <end position="222"/>
    </location>
</feature>
<protein>
    <submittedName>
        <fullName evidence="4">N-terminal domain of galactosyltransferase</fullName>
    </submittedName>
</protein>
<evidence type="ECO:0000259" key="2">
    <source>
        <dbReference type="Pfam" id="PF00535"/>
    </source>
</evidence>
<dbReference type="PANTHER" id="PTHR43685">
    <property type="entry name" value="GLYCOSYLTRANSFERASE"/>
    <property type="match status" value="1"/>
</dbReference>
<dbReference type="OrthoDB" id="9801954at2"/>
<evidence type="ECO:0000313" key="4">
    <source>
        <dbReference type="EMBL" id="SNC61662.1"/>
    </source>
</evidence>
<name>A0A212T6J7_9BURK</name>
<keyword evidence="5" id="KW-1185">Reference proteome</keyword>
<proteinExistence type="predicted"/>
<gene>
    <name evidence="4" type="ORF">SAMN06295916_0520</name>
</gene>
<dbReference type="Gene3D" id="3.90.550.10">
    <property type="entry name" value="Spore Coat Polysaccharide Biosynthesis Protein SpsA, Chain A"/>
    <property type="match status" value="1"/>
</dbReference>